<dbReference type="InterPro" id="IPR006059">
    <property type="entry name" value="SBP"/>
</dbReference>
<dbReference type="PANTHER" id="PTHR43649:SF17">
    <property type="entry name" value="ABC TRANSPORTER SOLUTE BINDING PROTEIN-SUGAR TRANSPORT"/>
    <property type="match status" value="1"/>
</dbReference>
<keyword evidence="1" id="KW-0732">Signal</keyword>
<keyword evidence="4" id="KW-1185">Reference proteome</keyword>
<dbReference type="Proteomes" id="UP001161691">
    <property type="component" value="Unassembled WGS sequence"/>
</dbReference>
<dbReference type="Pfam" id="PF01547">
    <property type="entry name" value="SBP_bac_1"/>
    <property type="match status" value="1"/>
</dbReference>
<dbReference type="InterPro" id="IPR022627">
    <property type="entry name" value="DUF3502"/>
</dbReference>
<accession>A0ABT6T9N0</accession>
<comment type="caution">
    <text evidence="3">The sequence shown here is derived from an EMBL/GenBank/DDBJ whole genome shotgun (WGS) entry which is preliminary data.</text>
</comment>
<evidence type="ECO:0000256" key="1">
    <source>
        <dbReference type="SAM" id="SignalP"/>
    </source>
</evidence>
<dbReference type="RefSeq" id="WP_282906590.1">
    <property type="nucleotide sequence ID" value="NZ_JAGRPV010000001.1"/>
</dbReference>
<evidence type="ECO:0000313" key="3">
    <source>
        <dbReference type="EMBL" id="MDI4643534.1"/>
    </source>
</evidence>
<sequence length="495" mass="53061">MNNKKRGLALSIMAGVAMLLSACGDSDSNESASSHSSGASAGSKPVELVMTYPAFGDVSDLESVQGAINELAAAKIGATVKLVPIGVSNYAQQINLMLAGNEKLDLLYASVWFGMDSQVAKKQLAPLDDLIRQYGSGITDSVDAEFLEAGKVNGKQYGIPSNKAYSLTPSLVMRKDIADKYGITEASVSGIGDIGPLLATIKAKEPSIVPLVSYSLSETPVNQMLYGDPMGITPGSVPFGSSDLKLQDVYESKDYADRVAIVNKWYEAGYLSKDVATTQESGPSLLKAGKGFAFIRNINDCYSEQLSAGTEVICAPLNAPYITRNSVASNLMSISQNSKNPEMAMKFLNLLYTDKDIVNLFTNGIEGKHYVKSGDAVIAKPAGQTGTGYDSNQTVVGNNFLSYVWEGTDPNIWTATKERNANAVKSQAMGFSFDMDAVKNEITAVSNVSNQYSLFLETGVSPPEKLQEFVGKLKDAGIEKIIAEKQKQLDEWLKL</sequence>
<name>A0ABT6T9N0_9BACL</name>
<reference evidence="3" key="1">
    <citation type="submission" date="2023-04" db="EMBL/GenBank/DDBJ databases">
        <title>Comparative genomic analysis of Cohnella hashimotonis sp. nov., isolated from the International Space Station.</title>
        <authorList>
            <person name="Venkateswaran K."/>
            <person name="Simpson A."/>
        </authorList>
    </citation>
    <scope>NUCLEOTIDE SEQUENCE</scope>
    <source>
        <strain evidence="3">F6_2S_P_1</strain>
    </source>
</reference>
<feature type="signal peptide" evidence="1">
    <location>
        <begin position="1"/>
        <end position="22"/>
    </location>
</feature>
<protein>
    <submittedName>
        <fullName evidence="3">ABC transporter substrate-binding protein</fullName>
    </submittedName>
</protein>
<gene>
    <name evidence="3" type="ORF">KB449_01120</name>
</gene>
<evidence type="ECO:0000313" key="4">
    <source>
        <dbReference type="Proteomes" id="UP001161691"/>
    </source>
</evidence>
<dbReference type="PROSITE" id="PS51257">
    <property type="entry name" value="PROKAR_LIPOPROTEIN"/>
    <property type="match status" value="1"/>
</dbReference>
<dbReference type="Pfam" id="PF12010">
    <property type="entry name" value="DUF3502"/>
    <property type="match status" value="1"/>
</dbReference>
<dbReference type="Gene3D" id="3.40.190.10">
    <property type="entry name" value="Periplasmic binding protein-like II"/>
    <property type="match status" value="1"/>
</dbReference>
<proteinExistence type="predicted"/>
<evidence type="ECO:0000259" key="2">
    <source>
        <dbReference type="Pfam" id="PF12010"/>
    </source>
</evidence>
<organism evidence="3 4">
    <name type="scientific">Cohnella hashimotonis</name>
    <dbReference type="NCBI Taxonomy" id="2826895"/>
    <lineage>
        <taxon>Bacteria</taxon>
        <taxon>Bacillati</taxon>
        <taxon>Bacillota</taxon>
        <taxon>Bacilli</taxon>
        <taxon>Bacillales</taxon>
        <taxon>Paenibacillaceae</taxon>
        <taxon>Cohnella</taxon>
    </lineage>
</organism>
<dbReference type="InterPro" id="IPR050490">
    <property type="entry name" value="Bact_solute-bd_prot1"/>
</dbReference>
<dbReference type="EMBL" id="JAGRPV010000001">
    <property type="protein sequence ID" value="MDI4643534.1"/>
    <property type="molecule type" value="Genomic_DNA"/>
</dbReference>
<dbReference type="PANTHER" id="PTHR43649">
    <property type="entry name" value="ARABINOSE-BINDING PROTEIN-RELATED"/>
    <property type="match status" value="1"/>
</dbReference>
<dbReference type="SUPFAM" id="SSF53850">
    <property type="entry name" value="Periplasmic binding protein-like II"/>
    <property type="match status" value="1"/>
</dbReference>
<feature type="domain" description="DUF3502" evidence="2">
    <location>
        <begin position="428"/>
        <end position="494"/>
    </location>
</feature>
<feature type="chain" id="PRO_5046115630" evidence="1">
    <location>
        <begin position="23"/>
        <end position="495"/>
    </location>
</feature>